<dbReference type="KEGG" id="pin:Ping_2703"/>
<dbReference type="PANTHER" id="PTHR43885:SF1">
    <property type="entry name" value="SUPERFAMILY HYDROLASE, PUTATIVE (AFU_ORTHOLOGUE AFUA_4G13290)-RELATED"/>
    <property type="match status" value="1"/>
</dbReference>
<dbReference type="eggNOG" id="COG0546">
    <property type="taxonomic scope" value="Bacteria"/>
</dbReference>
<dbReference type="Pfam" id="PF13419">
    <property type="entry name" value="HAD_2"/>
    <property type="match status" value="1"/>
</dbReference>
<dbReference type="SUPFAM" id="SSF56784">
    <property type="entry name" value="HAD-like"/>
    <property type="match status" value="1"/>
</dbReference>
<dbReference type="Proteomes" id="UP000000639">
    <property type="component" value="Chromosome"/>
</dbReference>
<dbReference type="RefSeq" id="WP_011770968.1">
    <property type="nucleotide sequence ID" value="NC_008709.1"/>
</dbReference>
<evidence type="ECO:0000313" key="1">
    <source>
        <dbReference type="EMBL" id="ABM04413.1"/>
    </source>
</evidence>
<dbReference type="NCBIfam" id="TIGR01549">
    <property type="entry name" value="HAD-SF-IA-v1"/>
    <property type="match status" value="1"/>
</dbReference>
<gene>
    <name evidence="1" type="ordered locus">Ping_2703</name>
</gene>
<dbReference type="SFLD" id="SFLDG01129">
    <property type="entry name" value="C1.5:_HAD__Beta-PGM__Phosphata"/>
    <property type="match status" value="1"/>
</dbReference>
<proteinExistence type="predicted"/>
<sequence>MKDLSTIQALIFDLDNTLVSSQLDFKLLREIISCPGKVDILDFINEIKSASLMKQAEDLIVSHEMSDALTASFLPGSKSLLAFMAIQKYPVGIVTRNCRQAANTKLKNNAISVDILITREDYPAKPNPEALFAIAQLWGIECQNIMYVGDHFYDVQAANNAGMISCLITHNIDLSFKYSAHLVFNELHELEDALKKS</sequence>
<dbReference type="SFLD" id="SFLDS00003">
    <property type="entry name" value="Haloacid_Dehalogenase"/>
    <property type="match status" value="1"/>
</dbReference>
<reference evidence="1 2" key="1">
    <citation type="submission" date="2007-01" db="EMBL/GenBank/DDBJ databases">
        <title>Complete sequence of Psychromonas ingrahamii 37.</title>
        <authorList>
            <consortium name="US DOE Joint Genome Institute"/>
            <person name="Copeland A."/>
            <person name="Lucas S."/>
            <person name="Lapidus A."/>
            <person name="Barry K."/>
            <person name="Detter J.C."/>
            <person name="Glavina del Rio T."/>
            <person name="Hammon N."/>
            <person name="Israni S."/>
            <person name="Dalin E."/>
            <person name="Tice H."/>
            <person name="Pitluck S."/>
            <person name="Thompson L.S."/>
            <person name="Brettin T."/>
            <person name="Bruce D."/>
            <person name="Han C."/>
            <person name="Tapia R."/>
            <person name="Schmutz J."/>
            <person name="Larimer F."/>
            <person name="Land M."/>
            <person name="Hauser L."/>
            <person name="Kyrpides N."/>
            <person name="Ivanova N."/>
            <person name="Staley J."/>
            <person name="Richardson P."/>
        </authorList>
    </citation>
    <scope>NUCLEOTIDE SEQUENCE [LARGE SCALE GENOMIC DNA]</scope>
    <source>
        <strain evidence="1 2">37</strain>
    </source>
</reference>
<dbReference type="PANTHER" id="PTHR43885">
    <property type="entry name" value="HALOACID DEHALOGENASE-LIKE HYDROLASE"/>
    <property type="match status" value="1"/>
</dbReference>
<dbReference type="OrthoDB" id="5623813at2"/>
<dbReference type="EMBL" id="CP000510">
    <property type="protein sequence ID" value="ABM04413.1"/>
    <property type="molecule type" value="Genomic_DNA"/>
</dbReference>
<dbReference type="GO" id="GO:0016787">
    <property type="term" value="F:hydrolase activity"/>
    <property type="evidence" value="ECO:0007669"/>
    <property type="project" value="UniProtKB-KW"/>
</dbReference>
<dbReference type="InterPro" id="IPR041492">
    <property type="entry name" value="HAD_2"/>
</dbReference>
<dbReference type="Gene3D" id="3.40.50.1000">
    <property type="entry name" value="HAD superfamily/HAD-like"/>
    <property type="match status" value="1"/>
</dbReference>
<keyword evidence="1" id="KW-0378">Hydrolase</keyword>
<dbReference type="STRING" id="357804.Ping_2703"/>
<name>A1SY48_PSYIN</name>
<dbReference type="InterPro" id="IPR023214">
    <property type="entry name" value="HAD_sf"/>
</dbReference>
<dbReference type="Gene3D" id="1.10.260.80">
    <property type="match status" value="1"/>
</dbReference>
<protein>
    <submittedName>
        <fullName evidence="1">HAD-superfamily hydrolase, subfamily IA, variant 1</fullName>
    </submittedName>
</protein>
<dbReference type="AlphaFoldDB" id="A1SY48"/>
<dbReference type="InterPro" id="IPR036412">
    <property type="entry name" value="HAD-like_sf"/>
</dbReference>
<organism evidence="1 2">
    <name type="scientific">Psychromonas ingrahamii (strain DSM 17664 / CCUG 51855 / 37)</name>
    <dbReference type="NCBI Taxonomy" id="357804"/>
    <lineage>
        <taxon>Bacteria</taxon>
        <taxon>Pseudomonadati</taxon>
        <taxon>Pseudomonadota</taxon>
        <taxon>Gammaproteobacteria</taxon>
        <taxon>Alteromonadales</taxon>
        <taxon>Psychromonadaceae</taxon>
        <taxon>Psychromonas</taxon>
    </lineage>
</organism>
<evidence type="ECO:0000313" key="2">
    <source>
        <dbReference type="Proteomes" id="UP000000639"/>
    </source>
</evidence>
<keyword evidence="2" id="KW-1185">Reference proteome</keyword>
<dbReference type="HOGENOM" id="CLU_045011_11_3_6"/>
<accession>A1SY48</accession>
<dbReference type="InterPro" id="IPR006439">
    <property type="entry name" value="HAD-SF_hydro_IA"/>
</dbReference>